<keyword evidence="1" id="KW-0732">Signal</keyword>
<dbReference type="SUPFAM" id="SSF52833">
    <property type="entry name" value="Thioredoxin-like"/>
    <property type="match status" value="1"/>
</dbReference>
<reference evidence="2 3" key="1">
    <citation type="journal article" date="2024" name="Plant J.">
        <title>Genome sequences and population genomics reveal climatic adaptation and genomic divergence between two closely related sweetgum species.</title>
        <authorList>
            <person name="Xu W.Q."/>
            <person name="Ren C.Q."/>
            <person name="Zhang X.Y."/>
            <person name="Comes H.P."/>
            <person name="Liu X.H."/>
            <person name="Li Y.G."/>
            <person name="Kettle C.J."/>
            <person name="Jalonen R."/>
            <person name="Gaisberger H."/>
            <person name="Ma Y.Z."/>
            <person name="Qiu Y.X."/>
        </authorList>
    </citation>
    <scope>NUCLEOTIDE SEQUENCE [LARGE SCALE GENOMIC DNA]</scope>
    <source>
        <strain evidence="2">Hangzhou</strain>
    </source>
</reference>
<dbReference type="AlphaFoldDB" id="A0AAP0SE10"/>
<gene>
    <name evidence="2" type="ORF">L1049_021055</name>
</gene>
<evidence type="ECO:0000256" key="1">
    <source>
        <dbReference type="SAM" id="SignalP"/>
    </source>
</evidence>
<keyword evidence="3" id="KW-1185">Reference proteome</keyword>
<organism evidence="2 3">
    <name type="scientific">Liquidambar formosana</name>
    <name type="common">Formosan gum</name>
    <dbReference type="NCBI Taxonomy" id="63359"/>
    <lineage>
        <taxon>Eukaryota</taxon>
        <taxon>Viridiplantae</taxon>
        <taxon>Streptophyta</taxon>
        <taxon>Embryophyta</taxon>
        <taxon>Tracheophyta</taxon>
        <taxon>Spermatophyta</taxon>
        <taxon>Magnoliopsida</taxon>
        <taxon>eudicotyledons</taxon>
        <taxon>Gunneridae</taxon>
        <taxon>Pentapetalae</taxon>
        <taxon>Saxifragales</taxon>
        <taxon>Altingiaceae</taxon>
        <taxon>Liquidambar</taxon>
    </lineage>
</organism>
<dbReference type="InterPro" id="IPR036249">
    <property type="entry name" value="Thioredoxin-like_sf"/>
</dbReference>
<evidence type="ECO:0000313" key="3">
    <source>
        <dbReference type="Proteomes" id="UP001415857"/>
    </source>
</evidence>
<dbReference type="Proteomes" id="UP001415857">
    <property type="component" value="Unassembled WGS sequence"/>
</dbReference>
<sequence>MSRSPPAWFDSVTLALLLFTSAVAADVVVLTGDNFEKEVGLDRGSLVEFYAPWYEFHFSFSVWFSRKCRRRNENETV</sequence>
<dbReference type="Gene3D" id="3.40.30.10">
    <property type="entry name" value="Glutaredoxin"/>
    <property type="match status" value="1"/>
</dbReference>
<feature type="chain" id="PRO_5042814188" evidence="1">
    <location>
        <begin position="25"/>
        <end position="77"/>
    </location>
</feature>
<accession>A0AAP0SE10</accession>
<name>A0AAP0SE10_LIQFO</name>
<dbReference type="EMBL" id="JBBPBK010000001">
    <property type="protein sequence ID" value="KAK9293071.1"/>
    <property type="molecule type" value="Genomic_DNA"/>
</dbReference>
<proteinExistence type="predicted"/>
<comment type="caution">
    <text evidence="2">The sequence shown here is derived from an EMBL/GenBank/DDBJ whole genome shotgun (WGS) entry which is preliminary data.</text>
</comment>
<feature type="signal peptide" evidence="1">
    <location>
        <begin position="1"/>
        <end position="24"/>
    </location>
</feature>
<evidence type="ECO:0000313" key="2">
    <source>
        <dbReference type="EMBL" id="KAK9293071.1"/>
    </source>
</evidence>
<protein>
    <submittedName>
        <fullName evidence="2">Uncharacterized protein</fullName>
    </submittedName>
</protein>